<evidence type="ECO:0000256" key="1">
    <source>
        <dbReference type="SAM" id="SignalP"/>
    </source>
</evidence>
<reference evidence="2" key="1">
    <citation type="journal article" date="2019" name="bioRxiv">
        <title>The Genome of the Zebra Mussel, Dreissena polymorpha: A Resource for Invasive Species Research.</title>
        <authorList>
            <person name="McCartney M.A."/>
            <person name="Auch B."/>
            <person name="Kono T."/>
            <person name="Mallez S."/>
            <person name="Zhang Y."/>
            <person name="Obille A."/>
            <person name="Becker A."/>
            <person name="Abrahante J.E."/>
            <person name="Garbe J."/>
            <person name="Badalamenti J.P."/>
            <person name="Herman A."/>
            <person name="Mangelson H."/>
            <person name="Liachko I."/>
            <person name="Sullivan S."/>
            <person name="Sone E.D."/>
            <person name="Koren S."/>
            <person name="Silverstein K.A.T."/>
            <person name="Beckman K.B."/>
            <person name="Gohl D.M."/>
        </authorList>
    </citation>
    <scope>NUCLEOTIDE SEQUENCE</scope>
    <source>
        <strain evidence="2">Duluth1</strain>
        <tissue evidence="2">Whole animal</tissue>
    </source>
</reference>
<gene>
    <name evidence="2" type="ORF">DPMN_116118</name>
</gene>
<dbReference type="Proteomes" id="UP000828390">
    <property type="component" value="Unassembled WGS sequence"/>
</dbReference>
<accession>A0A9D4KN96</accession>
<sequence>MFILVLLAFFFADINALKYDVSCANDGVYLRWPVITDADMNEMPHVFAMTKDKLCNANKIDELVRVKNCGSMKPIRLYVANGTNAYDVLDVTCTDLYDVSVPGRVRRLVIGDTDNGTRMATTSVLMESKLVFSDLAEIQPVQCSPENSGILYIGNPDPFRFRSCLAYDSVSNAMCKTKMIDGYQIVAIYDCSLAQTVIISFSTANVHNGIIGGSPGTFRTYKISCYDDTAIKEPTDFTLIIKSHGDKLHHSILFGLLLPFVTLLIN</sequence>
<name>A0A9D4KN96_DREPO</name>
<evidence type="ECO:0000313" key="3">
    <source>
        <dbReference type="Proteomes" id="UP000828390"/>
    </source>
</evidence>
<dbReference type="AlphaFoldDB" id="A0A9D4KN96"/>
<comment type="caution">
    <text evidence="2">The sequence shown here is derived from an EMBL/GenBank/DDBJ whole genome shotgun (WGS) entry which is preliminary data.</text>
</comment>
<evidence type="ECO:0000313" key="2">
    <source>
        <dbReference type="EMBL" id="KAH3842619.1"/>
    </source>
</evidence>
<organism evidence="2 3">
    <name type="scientific">Dreissena polymorpha</name>
    <name type="common">Zebra mussel</name>
    <name type="synonym">Mytilus polymorpha</name>
    <dbReference type="NCBI Taxonomy" id="45954"/>
    <lineage>
        <taxon>Eukaryota</taxon>
        <taxon>Metazoa</taxon>
        <taxon>Spiralia</taxon>
        <taxon>Lophotrochozoa</taxon>
        <taxon>Mollusca</taxon>
        <taxon>Bivalvia</taxon>
        <taxon>Autobranchia</taxon>
        <taxon>Heteroconchia</taxon>
        <taxon>Euheterodonta</taxon>
        <taxon>Imparidentia</taxon>
        <taxon>Neoheterodontei</taxon>
        <taxon>Myida</taxon>
        <taxon>Dreissenoidea</taxon>
        <taxon>Dreissenidae</taxon>
        <taxon>Dreissena</taxon>
    </lineage>
</organism>
<keyword evidence="3" id="KW-1185">Reference proteome</keyword>
<protein>
    <submittedName>
        <fullName evidence="2">Uncharacterized protein</fullName>
    </submittedName>
</protein>
<keyword evidence="1" id="KW-0732">Signal</keyword>
<feature type="chain" id="PRO_5038932046" evidence="1">
    <location>
        <begin position="17"/>
        <end position="266"/>
    </location>
</feature>
<feature type="signal peptide" evidence="1">
    <location>
        <begin position="1"/>
        <end position="16"/>
    </location>
</feature>
<dbReference type="EMBL" id="JAIWYP010000004">
    <property type="protein sequence ID" value="KAH3842619.1"/>
    <property type="molecule type" value="Genomic_DNA"/>
</dbReference>
<proteinExistence type="predicted"/>
<reference evidence="2" key="2">
    <citation type="submission" date="2020-11" db="EMBL/GenBank/DDBJ databases">
        <authorList>
            <person name="McCartney M.A."/>
            <person name="Auch B."/>
            <person name="Kono T."/>
            <person name="Mallez S."/>
            <person name="Becker A."/>
            <person name="Gohl D.M."/>
            <person name="Silverstein K.A.T."/>
            <person name="Koren S."/>
            <person name="Bechman K.B."/>
            <person name="Herman A."/>
            <person name="Abrahante J.E."/>
            <person name="Garbe J."/>
        </authorList>
    </citation>
    <scope>NUCLEOTIDE SEQUENCE</scope>
    <source>
        <strain evidence="2">Duluth1</strain>
        <tissue evidence="2">Whole animal</tissue>
    </source>
</reference>